<dbReference type="PANTHER" id="PTHR45453:SF1">
    <property type="entry name" value="PHOSPHATE REGULON SENSOR PROTEIN PHOR"/>
    <property type="match status" value="1"/>
</dbReference>
<feature type="transmembrane region" description="Helical" evidence="9">
    <location>
        <begin position="39"/>
        <end position="60"/>
    </location>
</feature>
<dbReference type="Pfam" id="PF00512">
    <property type="entry name" value="HisKA"/>
    <property type="match status" value="1"/>
</dbReference>
<dbReference type="GO" id="GO:0005886">
    <property type="term" value="C:plasma membrane"/>
    <property type="evidence" value="ECO:0007669"/>
    <property type="project" value="TreeGrafter"/>
</dbReference>
<keyword evidence="9" id="KW-0812">Transmembrane</keyword>
<dbReference type="SUPFAM" id="SSF47384">
    <property type="entry name" value="Homodimeric domain of signal transducing histidine kinase"/>
    <property type="match status" value="1"/>
</dbReference>
<dbReference type="PROSITE" id="PS50885">
    <property type="entry name" value="HAMP"/>
    <property type="match status" value="1"/>
</dbReference>
<reference evidence="12" key="1">
    <citation type="submission" date="2020-10" db="EMBL/GenBank/DDBJ databases">
        <authorList>
            <person name="Gilroy R."/>
        </authorList>
    </citation>
    <scope>NUCLEOTIDE SEQUENCE</scope>
    <source>
        <strain evidence="12">CHK190-19873</strain>
    </source>
</reference>
<feature type="domain" description="HAMP" evidence="11">
    <location>
        <begin position="219"/>
        <end position="271"/>
    </location>
</feature>
<gene>
    <name evidence="12" type="ORF">IAB44_13640</name>
</gene>
<dbReference type="InterPro" id="IPR036890">
    <property type="entry name" value="HATPase_C_sf"/>
</dbReference>
<evidence type="ECO:0000259" key="10">
    <source>
        <dbReference type="PROSITE" id="PS50109"/>
    </source>
</evidence>
<comment type="caution">
    <text evidence="12">The sequence shown here is derived from an EMBL/GenBank/DDBJ whole genome shotgun (WGS) entry which is preliminary data.</text>
</comment>
<evidence type="ECO:0000256" key="9">
    <source>
        <dbReference type="SAM" id="Phobius"/>
    </source>
</evidence>
<dbReference type="AlphaFoldDB" id="A0A9D1EV49"/>
<evidence type="ECO:0000256" key="8">
    <source>
        <dbReference type="ARBA" id="ARBA00023136"/>
    </source>
</evidence>
<accession>A0A9D1EV49</accession>
<dbReference type="InterPro" id="IPR003661">
    <property type="entry name" value="HisK_dim/P_dom"/>
</dbReference>
<dbReference type="PRINTS" id="PR00344">
    <property type="entry name" value="BCTRLSENSOR"/>
</dbReference>
<sequence>MYIRSGALVITSSTESLGDAVKKILNSKLIRKYGKSLQFRIFIIFILVGIIPINLMKYGILSGYKNMSIRQRTATVQRQCENIADQLGESDYLSGSSSEIIEMELNQLADLYSGRIVIVNSAFRIVRDTYDLDEQKVIVSEEVIKCFQGEDSMYFDEDSQFVEITVPIRDSEEQVCGVMIVSTPTDDILADRNELGNRVLLLQIGLSVAVLAVAFYASRVLVKPFGKVTQSLDEIKGGFLNEDISIPDYTETQLLSEAFNRMLKRMKALDDSRQEFVSNVSHELKTPITSMKVLADSLTMQEDVPAELYKEFMTDIAEEIDRENKIINDLLSLVKMDKKASDVNIQDTNINDLMELIIKRLKPIAAKRNVELLLENSKPVTAQVDETKLTLAISNLVENAIKYNVEDGWVHVSVNADHKYFYVKVEDSGIGIPEEAQEHIFERFYRVDKSHSREIGGTGLGLAITRSAVLMHRGAIKVYSKEGEGTTFTVRIPLQYVE</sequence>
<dbReference type="Gene3D" id="6.10.340.10">
    <property type="match status" value="1"/>
</dbReference>
<keyword evidence="8 9" id="KW-0472">Membrane</keyword>
<reference evidence="12" key="2">
    <citation type="journal article" date="2021" name="PeerJ">
        <title>Extensive microbial diversity within the chicken gut microbiome revealed by metagenomics and culture.</title>
        <authorList>
            <person name="Gilroy R."/>
            <person name="Ravi A."/>
            <person name="Getino M."/>
            <person name="Pursley I."/>
            <person name="Horton D.L."/>
            <person name="Alikhan N.F."/>
            <person name="Baker D."/>
            <person name="Gharbi K."/>
            <person name="Hall N."/>
            <person name="Watson M."/>
            <person name="Adriaenssens E.M."/>
            <person name="Foster-Nyarko E."/>
            <person name="Jarju S."/>
            <person name="Secka A."/>
            <person name="Antonio M."/>
            <person name="Oren A."/>
            <person name="Chaudhuri R.R."/>
            <person name="La Ragione R."/>
            <person name="Hildebrand F."/>
            <person name="Pallen M.J."/>
        </authorList>
    </citation>
    <scope>NUCLEOTIDE SEQUENCE</scope>
    <source>
        <strain evidence="12">CHK190-19873</strain>
    </source>
</reference>
<feature type="transmembrane region" description="Helical" evidence="9">
    <location>
        <begin position="199"/>
        <end position="217"/>
    </location>
</feature>
<evidence type="ECO:0000256" key="5">
    <source>
        <dbReference type="ARBA" id="ARBA00022679"/>
    </source>
</evidence>
<dbReference type="PROSITE" id="PS50109">
    <property type="entry name" value="HIS_KIN"/>
    <property type="match status" value="1"/>
</dbReference>
<proteinExistence type="predicted"/>
<dbReference type="Gene3D" id="1.10.287.130">
    <property type="match status" value="1"/>
</dbReference>
<evidence type="ECO:0000256" key="3">
    <source>
        <dbReference type="ARBA" id="ARBA00012438"/>
    </source>
</evidence>
<keyword evidence="9" id="KW-1133">Transmembrane helix</keyword>
<evidence type="ECO:0000256" key="4">
    <source>
        <dbReference type="ARBA" id="ARBA00022553"/>
    </source>
</evidence>
<evidence type="ECO:0000256" key="1">
    <source>
        <dbReference type="ARBA" id="ARBA00000085"/>
    </source>
</evidence>
<dbReference type="GO" id="GO:0004721">
    <property type="term" value="F:phosphoprotein phosphatase activity"/>
    <property type="evidence" value="ECO:0007669"/>
    <property type="project" value="TreeGrafter"/>
</dbReference>
<dbReference type="InterPro" id="IPR036097">
    <property type="entry name" value="HisK_dim/P_sf"/>
</dbReference>
<dbReference type="GO" id="GO:0000155">
    <property type="term" value="F:phosphorelay sensor kinase activity"/>
    <property type="evidence" value="ECO:0007669"/>
    <property type="project" value="InterPro"/>
</dbReference>
<evidence type="ECO:0000256" key="2">
    <source>
        <dbReference type="ARBA" id="ARBA00004370"/>
    </source>
</evidence>
<dbReference type="InterPro" id="IPR003594">
    <property type="entry name" value="HATPase_dom"/>
</dbReference>
<dbReference type="FunFam" id="3.30.565.10:FF:000006">
    <property type="entry name" value="Sensor histidine kinase WalK"/>
    <property type="match status" value="1"/>
</dbReference>
<evidence type="ECO:0000256" key="6">
    <source>
        <dbReference type="ARBA" id="ARBA00022777"/>
    </source>
</evidence>
<feature type="domain" description="Histidine kinase" evidence="10">
    <location>
        <begin position="279"/>
        <end position="496"/>
    </location>
</feature>
<dbReference type="Gene3D" id="3.30.565.10">
    <property type="entry name" value="Histidine kinase-like ATPase, C-terminal domain"/>
    <property type="match status" value="1"/>
</dbReference>
<keyword evidence="6 12" id="KW-0418">Kinase</keyword>
<dbReference type="EMBL" id="DVIQ01000089">
    <property type="protein sequence ID" value="HIS32565.1"/>
    <property type="molecule type" value="Genomic_DNA"/>
</dbReference>
<dbReference type="InterPro" id="IPR003660">
    <property type="entry name" value="HAMP_dom"/>
</dbReference>
<protein>
    <recommendedName>
        <fullName evidence="3">histidine kinase</fullName>
        <ecNumber evidence="3">2.7.13.3</ecNumber>
    </recommendedName>
</protein>
<dbReference type="SMART" id="SM00388">
    <property type="entry name" value="HisKA"/>
    <property type="match status" value="1"/>
</dbReference>
<dbReference type="InterPro" id="IPR004358">
    <property type="entry name" value="Sig_transdc_His_kin-like_C"/>
</dbReference>
<dbReference type="Proteomes" id="UP000823935">
    <property type="component" value="Unassembled WGS sequence"/>
</dbReference>
<dbReference type="CDD" id="cd00075">
    <property type="entry name" value="HATPase"/>
    <property type="match status" value="1"/>
</dbReference>
<dbReference type="EC" id="2.7.13.3" evidence="3"/>
<evidence type="ECO:0000256" key="7">
    <source>
        <dbReference type="ARBA" id="ARBA00023012"/>
    </source>
</evidence>
<comment type="catalytic activity">
    <reaction evidence="1">
        <text>ATP + protein L-histidine = ADP + protein N-phospho-L-histidine.</text>
        <dbReference type="EC" id="2.7.13.3"/>
    </reaction>
</comment>
<dbReference type="Pfam" id="PF02518">
    <property type="entry name" value="HATPase_c"/>
    <property type="match status" value="1"/>
</dbReference>
<keyword evidence="4" id="KW-0597">Phosphoprotein</keyword>
<dbReference type="FunFam" id="1.10.287.130:FF:000001">
    <property type="entry name" value="Two-component sensor histidine kinase"/>
    <property type="match status" value="1"/>
</dbReference>
<evidence type="ECO:0000259" key="11">
    <source>
        <dbReference type="PROSITE" id="PS50885"/>
    </source>
</evidence>
<dbReference type="GO" id="GO:0016036">
    <property type="term" value="P:cellular response to phosphate starvation"/>
    <property type="evidence" value="ECO:0007669"/>
    <property type="project" value="TreeGrafter"/>
</dbReference>
<organism evidence="12 13">
    <name type="scientific">Candidatus Limivivens intestinipullorum</name>
    <dbReference type="NCBI Taxonomy" id="2840858"/>
    <lineage>
        <taxon>Bacteria</taxon>
        <taxon>Bacillati</taxon>
        <taxon>Bacillota</taxon>
        <taxon>Clostridia</taxon>
        <taxon>Lachnospirales</taxon>
        <taxon>Lachnospiraceae</taxon>
        <taxon>Lachnospiraceae incertae sedis</taxon>
        <taxon>Candidatus Limivivens</taxon>
    </lineage>
</organism>
<dbReference type="CDD" id="cd00082">
    <property type="entry name" value="HisKA"/>
    <property type="match status" value="1"/>
</dbReference>
<name>A0A9D1EV49_9FIRM</name>
<comment type="subcellular location">
    <subcellularLocation>
        <location evidence="2">Membrane</location>
    </subcellularLocation>
</comment>
<keyword evidence="5" id="KW-0808">Transferase</keyword>
<evidence type="ECO:0000313" key="12">
    <source>
        <dbReference type="EMBL" id="HIS32565.1"/>
    </source>
</evidence>
<dbReference type="SMART" id="SM00387">
    <property type="entry name" value="HATPase_c"/>
    <property type="match status" value="1"/>
</dbReference>
<dbReference type="InterPro" id="IPR050351">
    <property type="entry name" value="BphY/WalK/GraS-like"/>
</dbReference>
<keyword evidence="7" id="KW-0902">Two-component regulatory system</keyword>
<evidence type="ECO:0000313" key="13">
    <source>
        <dbReference type="Proteomes" id="UP000823935"/>
    </source>
</evidence>
<dbReference type="SUPFAM" id="SSF55874">
    <property type="entry name" value="ATPase domain of HSP90 chaperone/DNA topoisomerase II/histidine kinase"/>
    <property type="match status" value="1"/>
</dbReference>
<dbReference type="PANTHER" id="PTHR45453">
    <property type="entry name" value="PHOSPHATE REGULON SENSOR PROTEIN PHOR"/>
    <property type="match status" value="1"/>
</dbReference>
<dbReference type="InterPro" id="IPR005467">
    <property type="entry name" value="His_kinase_dom"/>
</dbReference>